<organism evidence="2">
    <name type="scientific">marine sediment metagenome</name>
    <dbReference type="NCBI Taxonomy" id="412755"/>
    <lineage>
        <taxon>unclassified sequences</taxon>
        <taxon>metagenomes</taxon>
        <taxon>ecological metagenomes</taxon>
    </lineage>
</organism>
<reference evidence="2" key="1">
    <citation type="journal article" date="2015" name="Nature">
        <title>Complex archaea that bridge the gap between prokaryotes and eukaryotes.</title>
        <authorList>
            <person name="Spang A."/>
            <person name="Saw J.H."/>
            <person name="Jorgensen S.L."/>
            <person name="Zaremba-Niedzwiedzka K."/>
            <person name="Martijn J."/>
            <person name="Lind A.E."/>
            <person name="van Eijk R."/>
            <person name="Schleper C."/>
            <person name="Guy L."/>
            <person name="Ettema T.J."/>
        </authorList>
    </citation>
    <scope>NUCLEOTIDE SEQUENCE</scope>
</reference>
<dbReference type="Gene3D" id="3.40.50.720">
    <property type="entry name" value="NAD(P)-binding Rossmann-like Domain"/>
    <property type="match status" value="1"/>
</dbReference>
<protein>
    <recommendedName>
        <fullName evidence="1">NAD(P)-binding domain-containing protein</fullName>
    </recommendedName>
</protein>
<sequence>MKIAVLGATGWIGSTIVQQATKRGLEVISIVRDAAKVTDNKVVRVFDLQSQDSIASVLEGVDVVIASVGGRASGNHELVAQTAERLLSALNNTNTRLLWVGGAGSLEVAPGVTLVSTPEFPDEYKAESLAQGEALKVFKTTTSSASWTFVSPAAIIYPGDNEGDYRIGDNTFFTNDAGESKVSVTDYATAMVDEAQKGVYVNQHISIAY</sequence>
<dbReference type="EMBL" id="LAZR01001649">
    <property type="protein sequence ID" value="KKN41399.1"/>
    <property type="molecule type" value="Genomic_DNA"/>
</dbReference>
<proteinExistence type="predicted"/>
<evidence type="ECO:0000313" key="2">
    <source>
        <dbReference type="EMBL" id="KKN41399.1"/>
    </source>
</evidence>
<dbReference type="Pfam" id="PF13460">
    <property type="entry name" value="NAD_binding_10"/>
    <property type="match status" value="1"/>
</dbReference>
<dbReference type="PANTHER" id="PTHR43355:SF2">
    <property type="entry name" value="FLAVIN REDUCTASE (NADPH)"/>
    <property type="match status" value="1"/>
</dbReference>
<dbReference type="InterPro" id="IPR051606">
    <property type="entry name" value="Polyketide_Oxido-like"/>
</dbReference>
<dbReference type="CDD" id="cd05244">
    <property type="entry name" value="BVR-B_like_SDR_a"/>
    <property type="match status" value="1"/>
</dbReference>
<dbReference type="PANTHER" id="PTHR43355">
    <property type="entry name" value="FLAVIN REDUCTASE (NADPH)"/>
    <property type="match status" value="1"/>
</dbReference>
<comment type="caution">
    <text evidence="2">The sequence shown here is derived from an EMBL/GenBank/DDBJ whole genome shotgun (WGS) entry which is preliminary data.</text>
</comment>
<dbReference type="InterPro" id="IPR036291">
    <property type="entry name" value="NAD(P)-bd_dom_sf"/>
</dbReference>
<dbReference type="GO" id="GO:0016646">
    <property type="term" value="F:oxidoreductase activity, acting on the CH-NH group of donors, NAD or NADP as acceptor"/>
    <property type="evidence" value="ECO:0007669"/>
    <property type="project" value="TreeGrafter"/>
</dbReference>
<gene>
    <name evidence="2" type="ORF">LCGC14_0723700</name>
</gene>
<name>A0A0F9QFU9_9ZZZZ</name>
<accession>A0A0F9QFU9</accession>
<evidence type="ECO:0000259" key="1">
    <source>
        <dbReference type="Pfam" id="PF13460"/>
    </source>
</evidence>
<dbReference type="SUPFAM" id="SSF51735">
    <property type="entry name" value="NAD(P)-binding Rossmann-fold domains"/>
    <property type="match status" value="1"/>
</dbReference>
<dbReference type="InterPro" id="IPR016040">
    <property type="entry name" value="NAD(P)-bd_dom"/>
</dbReference>
<dbReference type="AlphaFoldDB" id="A0A0F9QFU9"/>
<feature type="domain" description="NAD(P)-binding" evidence="1">
    <location>
        <begin position="7"/>
        <end position="193"/>
    </location>
</feature>